<evidence type="ECO:0000313" key="3">
    <source>
        <dbReference type="Proteomes" id="UP001218218"/>
    </source>
</evidence>
<protein>
    <submittedName>
        <fullName evidence="2">Uncharacterized protein</fullName>
    </submittedName>
</protein>
<proteinExistence type="predicted"/>
<name>A0AAD6YWN1_9AGAR</name>
<organism evidence="2 3">
    <name type="scientific">Mycena albidolilacea</name>
    <dbReference type="NCBI Taxonomy" id="1033008"/>
    <lineage>
        <taxon>Eukaryota</taxon>
        <taxon>Fungi</taxon>
        <taxon>Dikarya</taxon>
        <taxon>Basidiomycota</taxon>
        <taxon>Agaricomycotina</taxon>
        <taxon>Agaricomycetes</taxon>
        <taxon>Agaricomycetidae</taxon>
        <taxon>Agaricales</taxon>
        <taxon>Marasmiineae</taxon>
        <taxon>Mycenaceae</taxon>
        <taxon>Mycena</taxon>
    </lineage>
</organism>
<feature type="region of interest" description="Disordered" evidence="1">
    <location>
        <begin position="1"/>
        <end position="45"/>
    </location>
</feature>
<reference evidence="2" key="1">
    <citation type="submission" date="2023-03" db="EMBL/GenBank/DDBJ databases">
        <title>Massive genome expansion in bonnet fungi (Mycena s.s.) driven by repeated elements and novel gene families across ecological guilds.</title>
        <authorList>
            <consortium name="Lawrence Berkeley National Laboratory"/>
            <person name="Harder C.B."/>
            <person name="Miyauchi S."/>
            <person name="Viragh M."/>
            <person name="Kuo A."/>
            <person name="Thoen E."/>
            <person name="Andreopoulos B."/>
            <person name="Lu D."/>
            <person name="Skrede I."/>
            <person name="Drula E."/>
            <person name="Henrissat B."/>
            <person name="Morin E."/>
            <person name="Kohler A."/>
            <person name="Barry K."/>
            <person name="LaButti K."/>
            <person name="Morin E."/>
            <person name="Salamov A."/>
            <person name="Lipzen A."/>
            <person name="Mereny Z."/>
            <person name="Hegedus B."/>
            <person name="Baldrian P."/>
            <person name="Stursova M."/>
            <person name="Weitz H."/>
            <person name="Taylor A."/>
            <person name="Grigoriev I.V."/>
            <person name="Nagy L.G."/>
            <person name="Martin F."/>
            <person name="Kauserud H."/>
        </authorList>
    </citation>
    <scope>NUCLEOTIDE SEQUENCE</scope>
    <source>
        <strain evidence="2">CBHHK002</strain>
    </source>
</reference>
<sequence>MSLRGSRRPARGHLQLLAPASLTDKQGEHWGRVSRSTAPGRAARRARGRVALGLIVRIAAAERERGAGDADMADERRRDRFRCAQCGRHEAGRGRGSDGLVAEVGDVQLVRPRLRESKFFQRHA</sequence>
<dbReference type="Proteomes" id="UP001218218">
    <property type="component" value="Unassembled WGS sequence"/>
</dbReference>
<keyword evidence="3" id="KW-1185">Reference proteome</keyword>
<comment type="caution">
    <text evidence="2">The sequence shown here is derived from an EMBL/GenBank/DDBJ whole genome shotgun (WGS) entry which is preliminary data.</text>
</comment>
<evidence type="ECO:0000313" key="2">
    <source>
        <dbReference type="EMBL" id="KAJ7300484.1"/>
    </source>
</evidence>
<gene>
    <name evidence="2" type="ORF">DFH08DRAFT_946394</name>
</gene>
<dbReference type="AlphaFoldDB" id="A0AAD6YWN1"/>
<dbReference type="EMBL" id="JARIHO010000165">
    <property type="protein sequence ID" value="KAJ7300484.1"/>
    <property type="molecule type" value="Genomic_DNA"/>
</dbReference>
<accession>A0AAD6YWN1</accession>
<feature type="compositionally biased region" description="Basic residues" evidence="1">
    <location>
        <begin position="1"/>
        <end position="11"/>
    </location>
</feature>
<evidence type="ECO:0000256" key="1">
    <source>
        <dbReference type="SAM" id="MobiDB-lite"/>
    </source>
</evidence>